<dbReference type="PANTHER" id="PTHR33269">
    <property type="entry name" value="NADH-UBIQUINONE OXIDOREDUCTASE CHAIN 6"/>
    <property type="match status" value="1"/>
</dbReference>
<dbReference type="PANTHER" id="PTHR33269:SF17">
    <property type="entry name" value="NADH-UBIQUINONE OXIDOREDUCTASE CHAIN 6"/>
    <property type="match status" value="1"/>
</dbReference>
<keyword evidence="3" id="KW-1133">Transmembrane helix</keyword>
<evidence type="ECO:0000313" key="7">
    <source>
        <dbReference type="Proteomes" id="UP000244959"/>
    </source>
</evidence>
<dbReference type="RefSeq" id="WP_045912154.1">
    <property type="nucleotide sequence ID" value="NZ_LS398551.1"/>
</dbReference>
<evidence type="ECO:0000256" key="3">
    <source>
        <dbReference type="RuleBase" id="RU004429"/>
    </source>
</evidence>
<reference evidence="7" key="2">
    <citation type="submission" date="2018-03" db="EMBL/GenBank/DDBJ databases">
        <authorList>
            <person name="Batty M. E."/>
            <person name="Batty M E."/>
        </authorList>
    </citation>
    <scope>NUCLEOTIDE SEQUENCE [LARGE SCALE GENOMIC DNA]</scope>
    <source>
        <strain evidence="7">Gilliam</strain>
    </source>
</reference>
<dbReference type="EC" id="7.1.1.-" evidence="3"/>
<comment type="similarity">
    <text evidence="2 3">Belongs to the complex I subunit 6 family.</text>
</comment>
<evidence type="ECO:0000313" key="4">
    <source>
        <dbReference type="EMBL" id="KJV54305.1"/>
    </source>
</evidence>
<dbReference type="GO" id="GO:0005886">
    <property type="term" value="C:plasma membrane"/>
    <property type="evidence" value="ECO:0007669"/>
    <property type="project" value="UniProtKB-SubCell"/>
</dbReference>
<feature type="transmembrane region" description="Helical" evidence="3">
    <location>
        <begin position="52"/>
        <end position="73"/>
    </location>
</feature>
<name>A0A0F3MEX8_ORITS</name>
<feature type="transmembrane region" description="Helical" evidence="3">
    <location>
        <begin position="27"/>
        <end position="45"/>
    </location>
</feature>
<comment type="subcellular location">
    <subcellularLocation>
        <location evidence="3">Cell membrane</location>
        <topology evidence="3">Multi-pass membrane protein</topology>
    </subcellularLocation>
    <subcellularLocation>
        <location evidence="1">Membrane</location>
        <topology evidence="1">Multi-pass membrane protein</topology>
    </subcellularLocation>
</comment>
<feature type="transmembrane region" description="Helical" evidence="3">
    <location>
        <begin position="139"/>
        <end position="162"/>
    </location>
</feature>
<dbReference type="InterPro" id="IPR001457">
    <property type="entry name" value="NADH_UbQ/plastoQ_OxRdtase_su6"/>
</dbReference>
<reference evidence="4 6" key="1">
    <citation type="submission" date="2015-02" db="EMBL/GenBank/DDBJ databases">
        <title>Genome Sequencing of Rickettsiales.</title>
        <authorList>
            <person name="Daugherty S.C."/>
            <person name="Su Q."/>
            <person name="Abolude K."/>
            <person name="Beier-Sexton M."/>
            <person name="Carlyon J.A."/>
            <person name="Carter R."/>
            <person name="Day N.P."/>
            <person name="Dumler S.J."/>
            <person name="Dyachenko V."/>
            <person name="Godinez A."/>
            <person name="Kurtti T.J."/>
            <person name="Lichay M."/>
            <person name="Mullins K.E."/>
            <person name="Ott S."/>
            <person name="Pappas-Brown V."/>
            <person name="Paris D.H."/>
            <person name="Patel P."/>
            <person name="Richards A.L."/>
            <person name="Sadzewicz L."/>
            <person name="Sears K."/>
            <person name="Seidman D."/>
            <person name="Sengamalay N."/>
            <person name="Stenos J."/>
            <person name="Tallon L.J."/>
            <person name="Vincent G."/>
            <person name="Fraser C.M."/>
            <person name="Munderloh U."/>
            <person name="Dunning-Hotopp J.C."/>
        </authorList>
    </citation>
    <scope>NUCLEOTIDE SEQUENCE [LARGE SCALE GENOMIC DNA]</scope>
    <source>
        <strain evidence="4 6">Gilliam</strain>
    </source>
</reference>
<dbReference type="EMBL" id="LANO01000001">
    <property type="protein sequence ID" value="KJV54305.1"/>
    <property type="molecule type" value="Genomic_DNA"/>
</dbReference>
<evidence type="ECO:0000256" key="2">
    <source>
        <dbReference type="ARBA" id="ARBA00005698"/>
    </source>
</evidence>
<keyword evidence="3" id="KW-1003">Cell membrane</keyword>
<keyword evidence="4" id="KW-0830">Ubiquinone</keyword>
<dbReference type="PATRIC" id="fig|1359184.3.peg.47"/>
<dbReference type="Proteomes" id="UP000033769">
    <property type="component" value="Unassembled WGS sequence"/>
</dbReference>
<dbReference type="Gene3D" id="1.20.120.1200">
    <property type="entry name" value="NADH-ubiquinone/plastoquinone oxidoreductase chain 6, subunit NuoJ"/>
    <property type="match status" value="1"/>
</dbReference>
<dbReference type="AlphaFoldDB" id="A0A0F3MEX8"/>
<organism evidence="4 6">
    <name type="scientific">Orientia tsutsugamushi str. Gilliam</name>
    <dbReference type="NCBI Taxonomy" id="1359184"/>
    <lineage>
        <taxon>Bacteria</taxon>
        <taxon>Pseudomonadati</taxon>
        <taxon>Pseudomonadota</taxon>
        <taxon>Alphaproteobacteria</taxon>
        <taxon>Rickettsiales</taxon>
        <taxon>Rickettsiaceae</taxon>
        <taxon>Rickettsieae</taxon>
        <taxon>Orientia</taxon>
    </lineage>
</organism>
<evidence type="ECO:0000313" key="5">
    <source>
        <dbReference type="EMBL" id="SPR13221.1"/>
    </source>
</evidence>
<dbReference type="Pfam" id="PF00499">
    <property type="entry name" value="Oxidored_q3"/>
    <property type="match status" value="1"/>
</dbReference>
<reference evidence="5" key="3">
    <citation type="submission" date="2018-03" db="EMBL/GenBank/DDBJ databases">
        <authorList>
            <person name="Keele B.F."/>
        </authorList>
    </citation>
    <scope>NUCLEOTIDE SEQUENCE [LARGE SCALE GENOMIC DNA]</scope>
    <source>
        <strain evidence="5">Gilliam</strain>
    </source>
</reference>
<keyword evidence="7" id="KW-1185">Reference proteome</keyword>
<comment type="catalytic activity">
    <reaction evidence="3">
        <text>a quinone + NADH + 5 H(+)(in) = a quinol + NAD(+) + 4 H(+)(out)</text>
        <dbReference type="Rhea" id="RHEA:57888"/>
        <dbReference type="ChEBI" id="CHEBI:15378"/>
        <dbReference type="ChEBI" id="CHEBI:24646"/>
        <dbReference type="ChEBI" id="CHEBI:57540"/>
        <dbReference type="ChEBI" id="CHEBI:57945"/>
        <dbReference type="ChEBI" id="CHEBI:132124"/>
    </reaction>
</comment>
<dbReference type="EMBL" id="LS398551">
    <property type="protein sequence ID" value="SPR13221.1"/>
    <property type="molecule type" value="Genomic_DNA"/>
</dbReference>
<evidence type="ECO:0000256" key="1">
    <source>
        <dbReference type="ARBA" id="ARBA00004141"/>
    </source>
</evidence>
<keyword evidence="3" id="KW-0812">Transmembrane</keyword>
<dbReference type="GO" id="GO:0048038">
    <property type="term" value="F:quinone binding"/>
    <property type="evidence" value="ECO:0007669"/>
    <property type="project" value="UniProtKB-UniRule"/>
</dbReference>
<comment type="function">
    <text evidence="3">NDH-1 shuttles electrons from NADH, via FMN and iron-sulfur (Fe-S) centers, to quinones in the respiratory chain. Couples the redox reaction to proton translocation (for every two electrons transferred, four hydrogen ions are translocated across the cytoplasmic membrane), and thus conserves the redox energy in a proton gradient.</text>
</comment>
<dbReference type="GO" id="GO:0016491">
    <property type="term" value="F:oxidoreductase activity"/>
    <property type="evidence" value="ECO:0007669"/>
    <property type="project" value="UniProtKB-KW"/>
</dbReference>
<protein>
    <recommendedName>
        <fullName evidence="3">NADH-quinone oxidoreductase subunit J</fullName>
        <ecNumber evidence="3">7.1.1.-</ecNumber>
    </recommendedName>
</protein>
<comment type="caution">
    <text evidence="3">Lacks conserved residue(s) required for the propagation of feature annotation.</text>
</comment>
<sequence>MLFFYLFSVLALLGSIGVITSKNPVYAVLWLIFVFCNTSGLLILLGAEFLAFLLVIVYAGAVAILFLFVVMMLNIKSDNLVLVKTRTILNIPIYVIIAFIFIIDLSIIIVMCFSNYCPIHYEENNLDIKAIGRVLYTEYALPFQLSGIILLIAMIGCVVLTVRKRSGVKRQDHYSQINRNRNSSIQVVKVEVNKGIEDVDSN</sequence>
<keyword evidence="5" id="KW-0560">Oxidoreductase</keyword>
<feature type="transmembrane region" description="Helical" evidence="3">
    <location>
        <begin position="93"/>
        <end position="118"/>
    </location>
</feature>
<proteinExistence type="inferred from homology"/>
<evidence type="ECO:0000313" key="6">
    <source>
        <dbReference type="Proteomes" id="UP000033769"/>
    </source>
</evidence>
<dbReference type="Proteomes" id="UP000244959">
    <property type="component" value="Chromosome I"/>
</dbReference>
<gene>
    <name evidence="5" type="primary">nuoJ</name>
    <name evidence="5" type="ORF">GILLIAM_02728</name>
    <name evidence="4" type="ORF">OTSGILL_0039</name>
</gene>
<accession>A0A0F3MEX8</accession>
<keyword evidence="3" id="KW-0472">Membrane</keyword>
<keyword evidence="3" id="KW-0874">Quinone</keyword>
<dbReference type="InterPro" id="IPR042106">
    <property type="entry name" value="Nuo/plastoQ_OxRdtase_6_NuoJ"/>
</dbReference>
<keyword evidence="3" id="KW-0520">NAD</keyword>
<dbReference type="NCBIfam" id="NF005164">
    <property type="entry name" value="PRK06638.1-4"/>
    <property type="match status" value="1"/>
</dbReference>
<dbReference type="GO" id="GO:0008137">
    <property type="term" value="F:NADH dehydrogenase (ubiquinone) activity"/>
    <property type="evidence" value="ECO:0007669"/>
    <property type="project" value="UniProtKB-UniRule"/>
</dbReference>